<dbReference type="Gene3D" id="3.30.1380.20">
    <property type="entry name" value="Trafficking protein particle complex subunit 3"/>
    <property type="match status" value="1"/>
</dbReference>
<dbReference type="GO" id="GO:0003700">
    <property type="term" value="F:DNA-binding transcription factor activity"/>
    <property type="evidence" value="ECO:0007669"/>
    <property type="project" value="InterPro"/>
</dbReference>
<dbReference type="InterPro" id="IPR036390">
    <property type="entry name" value="WH_DNA-bd_sf"/>
</dbReference>
<dbReference type="CDD" id="cd00090">
    <property type="entry name" value="HTH_ARSR"/>
    <property type="match status" value="1"/>
</dbReference>
<protein>
    <submittedName>
        <fullName evidence="2">Putative transcriptional regulator</fullName>
    </submittedName>
</protein>
<dbReference type="Proteomes" id="UP000005090">
    <property type="component" value="Chromosome"/>
</dbReference>
<feature type="domain" description="HTH arsR-type" evidence="1">
    <location>
        <begin position="18"/>
        <end position="101"/>
    </location>
</feature>
<dbReference type="InterPro" id="IPR011991">
    <property type="entry name" value="ArsR-like_HTH"/>
</dbReference>
<dbReference type="eggNOG" id="COG2345">
    <property type="taxonomic scope" value="Bacteria"/>
</dbReference>
<reference evidence="2" key="1">
    <citation type="journal article" date="2013" name="Genome Announc.">
        <title>Genome Sequence of the Obligate Gammaproteobacterial Methanotroph Methylomicrobium album Strain BG8.</title>
        <authorList>
            <person name="Kits K.D."/>
            <person name="Kalyuzhnaya M.G."/>
            <person name="Klotz M.G."/>
            <person name="Jetten M.S."/>
            <person name="Op den Camp H.J."/>
            <person name="Vuilleumier S."/>
            <person name="Bringel F."/>
            <person name="Dispirito A.A."/>
            <person name="Murrell J.C."/>
            <person name="Bruce D."/>
            <person name="Cheng J.F."/>
            <person name="Copeland A."/>
            <person name="Goodwin L."/>
            <person name="Hauser L."/>
            <person name="Lajus A."/>
            <person name="Land M.L."/>
            <person name="Lapidus A."/>
            <person name="Lucas S."/>
            <person name="Medigue C."/>
            <person name="Pitluck S."/>
            <person name="Woyke T."/>
            <person name="Zeytun A."/>
            <person name="Stein L.Y."/>
        </authorList>
    </citation>
    <scope>NUCLEOTIDE SEQUENCE [LARGE SCALE GENOMIC DNA]</scope>
    <source>
        <strain evidence="2">BG8</strain>
    </source>
</reference>
<gene>
    <name evidence="2" type="ORF">Metal_1091</name>
</gene>
<dbReference type="AlphaFoldDB" id="H8GHB8"/>
<sequence length="227" mass="25905">MVSLQKTFSRMKAVMSQEISSRQSQILKLLLENRNGLCIDDVADALDISRTAVQKHFAALENEGYIRKKTFNKTAGRPVTVYALTDKGINHFPKQYAWFSELMLSDLRQEIGPERFKDYMRKLGLKLAEKLRKRFEGNELNEKIDELLEIMTELGYAVQADAQTESDAFSIQAHNCVYHDLTKQHNEICEFDLALITALLGEKVEQLSCMAKGDCACKFRVSKNDAK</sequence>
<dbReference type="Pfam" id="PF01022">
    <property type="entry name" value="HTH_5"/>
    <property type="match status" value="1"/>
</dbReference>
<dbReference type="STRING" id="686340.Metal_1091"/>
<dbReference type="Pfam" id="PF14196">
    <property type="entry name" value="ATC_hydrolase"/>
    <property type="match status" value="1"/>
</dbReference>
<proteinExistence type="predicted"/>
<evidence type="ECO:0000313" key="3">
    <source>
        <dbReference type="Proteomes" id="UP000005090"/>
    </source>
</evidence>
<dbReference type="InterPro" id="IPR001845">
    <property type="entry name" value="HTH_ArsR_DNA-bd_dom"/>
</dbReference>
<dbReference type="HOGENOM" id="CLU_078469_3_1_6"/>
<dbReference type="InterPro" id="IPR036388">
    <property type="entry name" value="WH-like_DNA-bd_sf"/>
</dbReference>
<dbReference type="EMBL" id="CM001475">
    <property type="protein sequence ID" value="EIC28909.1"/>
    <property type="molecule type" value="Genomic_DNA"/>
</dbReference>
<dbReference type="Gene3D" id="1.10.10.10">
    <property type="entry name" value="Winged helix-like DNA-binding domain superfamily/Winged helix DNA-binding domain"/>
    <property type="match status" value="1"/>
</dbReference>
<dbReference type="SMART" id="SM00418">
    <property type="entry name" value="HTH_ARSR"/>
    <property type="match status" value="1"/>
</dbReference>
<dbReference type="InterPro" id="IPR026002">
    <property type="entry name" value="ATC_hydrolase-like"/>
</dbReference>
<evidence type="ECO:0000313" key="2">
    <source>
        <dbReference type="EMBL" id="EIC28909.1"/>
    </source>
</evidence>
<dbReference type="SUPFAM" id="SSF46785">
    <property type="entry name" value="Winged helix' DNA-binding domain"/>
    <property type="match status" value="1"/>
</dbReference>
<keyword evidence="3" id="KW-1185">Reference proteome</keyword>
<name>H8GHB8_METAL</name>
<organism evidence="2 3">
    <name type="scientific">Methylomicrobium album BG8</name>
    <dbReference type="NCBI Taxonomy" id="686340"/>
    <lineage>
        <taxon>Bacteria</taxon>
        <taxon>Pseudomonadati</taxon>
        <taxon>Pseudomonadota</taxon>
        <taxon>Gammaproteobacteria</taxon>
        <taxon>Methylococcales</taxon>
        <taxon>Methylococcaceae</taxon>
        <taxon>Methylomicrobium</taxon>
    </lineage>
</organism>
<evidence type="ECO:0000259" key="1">
    <source>
        <dbReference type="SMART" id="SM00418"/>
    </source>
</evidence>
<accession>H8GHB8</accession>